<dbReference type="Proteomes" id="UP001165289">
    <property type="component" value="Unassembled WGS sequence"/>
</dbReference>
<gene>
    <name evidence="4" type="ORF">LOD99_15046</name>
</gene>
<evidence type="ECO:0000313" key="4">
    <source>
        <dbReference type="EMBL" id="KAI6659375.1"/>
    </source>
</evidence>
<dbReference type="Gene3D" id="1.25.40.20">
    <property type="entry name" value="Ankyrin repeat-containing domain"/>
    <property type="match status" value="13"/>
</dbReference>
<organism evidence="4 5">
    <name type="scientific">Oopsacas minuta</name>
    <dbReference type="NCBI Taxonomy" id="111878"/>
    <lineage>
        <taxon>Eukaryota</taxon>
        <taxon>Metazoa</taxon>
        <taxon>Porifera</taxon>
        <taxon>Hexactinellida</taxon>
        <taxon>Hexasterophora</taxon>
        <taxon>Lyssacinosida</taxon>
        <taxon>Leucopsacidae</taxon>
        <taxon>Oopsacas</taxon>
    </lineage>
</organism>
<dbReference type="SMART" id="SM00248">
    <property type="entry name" value="ANK"/>
    <property type="match status" value="57"/>
</dbReference>
<feature type="repeat" description="ANK" evidence="3">
    <location>
        <begin position="2899"/>
        <end position="2931"/>
    </location>
</feature>
<dbReference type="InterPro" id="IPR002110">
    <property type="entry name" value="Ankyrin_rpt"/>
</dbReference>
<dbReference type="EMBL" id="JAKMXF010000066">
    <property type="protein sequence ID" value="KAI6659375.1"/>
    <property type="molecule type" value="Genomic_DNA"/>
</dbReference>
<keyword evidence="1" id="KW-0677">Repeat</keyword>
<feature type="repeat" description="ANK" evidence="3">
    <location>
        <begin position="656"/>
        <end position="688"/>
    </location>
</feature>
<dbReference type="SUPFAM" id="SSF48403">
    <property type="entry name" value="Ankyrin repeat"/>
    <property type="match status" value="12"/>
</dbReference>
<evidence type="ECO:0000256" key="1">
    <source>
        <dbReference type="ARBA" id="ARBA00022737"/>
    </source>
</evidence>
<feature type="repeat" description="ANK" evidence="3">
    <location>
        <begin position="3332"/>
        <end position="3364"/>
    </location>
</feature>
<dbReference type="PANTHER" id="PTHR24198">
    <property type="entry name" value="ANKYRIN REPEAT AND PROTEIN KINASE DOMAIN-CONTAINING PROTEIN"/>
    <property type="match status" value="1"/>
</dbReference>
<accession>A0AAV7KET4</accession>
<sequence>MATNNVKDLATKMLGRQPTHVDVSDSILQKGEIRILQDKLLGMLKYYLIIVYGSNFIYISDLQSPVALKKYLPKNVLKTFDPHYSDIKIKELFDSPNTHVFQAALRTPWLKNYPPFNNSSMAEILIYAMLNSPTNLPIIECLMHSHSESLDWSYLDSNNNSIFHIALLQNSLSNEKILELLQLKDNKLETHINHVNIQNETLLSISLKGNYSETRQIITEALLNAGACIFIQKEDFYVLPNFDVSVGHLNQHVAILVNTPIGNSSILTLLDKPNEIRYFKNDFVTFKRYDLHKNENFDFLKLILEFPCPTLLQVVLYNIIVSINQNLECGSSLLHLAAEFGHPLMLLTVLSREYIDICLTEHRTNNNAFHKAMLGKNGNNLEMLLKHKDTKITTCLNAKNSDNLTPLELAISIEFYAGISLILENNVTLRTEAWLQNVSNAIKDKRIEILKIFLNFFAYHTSANKPLHELFNSHNHSILHIAVLHYHEECFVLVMQKYLENNLLKQEFTQLRFSLECQQFAATEKFLRAGACNLIQGYSCYFHIVRCCHDEVILDRLFNILHPFPTYNQDEQMFDHEHNTLFHYSIKCKNGVAVKLLGTNTPFSQLSERETTGNSVLHTIACINSLGVTQKFVSVLQEHRLTHGYLEFINLQDTSNMYSALMIAALENNLSIFNVLIKENASLDLVDRNNNTVLHIIVERGNLEFFKIVMNTIDNSNIIPLRYLYNTLNHNDVSPIEKAVLNAEIEILESFRKNHSLDNKNSVTGLSLLHLAVLIKDLEFKTREELIDVLLTEKSLLEIKDSKGRTPTNLSISERYVDSLKILLTFDPDLSAIDNESFTILHKAVKHYEKDIFTILISHITSSHSRNILQSKDCDAFHFAIKCLKYEPIEQLLEQQPSLMSTEIEGNTVIHTACEFPNAINILILLLKYVQLQGLTSLLTKLNNNQLTPLLFAIYHKNKDACQELIKQKANLSYSITNGTQVFHDIVNDSKLLFCEYKNELYIGYSFSQKNIHRILSPLNDLTNAVIHTNSTIKIVKNVNTKLIEATIIQPSSQLLQILLSQVSATLKNENLKTTIYIPAVRIGSIRVINYLIQEKITVQDYFNIDNGSLLYESIKHRNEEVFIQLCEHVVNQRSASFQKVGGILLQIQSTHPLLLCIDLNKPKIFNYLLDEKFQFSLTFLQHQDNTIIHLILNSNNRNVFLRLFIERIQSNKLILSLNNTPLVDCYTKNSKITPLHLCAQYFPECLSMILELNPDPTIADSSGNTALHLAVNADSLNSTKLILDQYKNTSGLSEMVNATNLMGLTPLHNAVDKASEDIVRLLLDNNANIYAIDEDKRTVFHHSVFIKDRNKSVSIMKILLEYNSLNQQQSTGLVRGVDSERCTALHLAIKCQNLKVIEYLLEQPIDISITNCDENTILHLAVMVKYTDLVVKSILRAVFEGSLKNIHNISSTDFINMRNSQGKSALSLSMECADLNKIESILAYEPRLDSTDMDGNSPLHIVVQFNSIKCLNTLLKKIKSRNSQSIMRFLNAVNNKGLSPLHHAIACNNYESAEILCNEGAQLSLTSPNGTTTLCHGIDGLKLRFMCIQPGYFKEYQYYICYTRDTRNSIVIASLLPELSTKVFQDSAKLKLVTKLPEHAIQFIIKCSCTEPLEALIASKFLDFSKDKTWDLYWKVADNSSMLVTNYLFQNYPDKMKCSKSLKMLEKAVIINDNTKIIENTLNKFPLLDKLDEQEIHSILKTVLELSISNDSTTNLKTLLARRAKLNYLYGDEKDQTILHIIVEKDKNIEFFTCILEEIFTREEGEFRQSTFIDGKSMIDHQNNKGKTALHLCIEKKRHDLLRIILKHCQKIMLKDLNDNTIVHLAASTGNLLIAKEIFQKISTDEYPYYFDSENIHGCTPLHLATSVGSKDICKNLLEKGASLFSIDKDDRTMFHHAMLVENKENRLETLTFLLEEFPNKKDDRSKNLLRKQDRDGCTALHNAVEHQYESEVALLIKADSSVIELYDKNMHTLLHAAIAPEIGSPKLFIPNESIFVEVFEILNLKPRAYGTHQHAVICQQDIQGRTALHLSIAFNNIFALRKILSVNPCLLICDEGGNSIFHEAVKNTDGQALRTIIRHINTDDETLGQLFSTINSQGLPPLHLAILHGILPAIELLLEKNASLSFENSSGDITLCDNLEGLELEFLFDTNSTYYIGYPVLNGPNQCWVVTDLPGLSRTTLTDPQHKLIKLDRKIQFEDIGILTAILKCRSYEPLAAAFRKKFLIANQNVQTKALPSVVGENATPQVMRYFLTQFERGFVYYKNGECPSIIESAVANSNIETLIVAIQALPNDLSTETDLNKACLDIVDNFKDTLLHIAVRISGSNCEELNIIISKLQECHEEDKSYFYALNQEGYPPLQLAIELQNNQAAIKLVEASAGLLFRDEQNQSVLSCRNSKLKLRLLHSKEVTSNEIPVFWIGYPIEIVRKTNWIVARLPDLEFTEYIGEQKIENVDQISDQDLINAISKCHSSDPFKAAEELGLIDKNPKNTKHIQNVLKNSSKEVAEYFVERLRYEVYERIENQSSLIEFSVENQDISVLHFLLQKLPKIPEWTPNIEICLKGALEQSLKNSTANAFIQLLNFGANFRQTYRDGNTLLHLIISKAKDTSFIDSLLTPWKMCQVEENPRFIDVQNIHCMTALHLAVKLKNKELLSILLTFQPSLLIHGPEGNTPLHLAIETDDFEIIEEIITYSKSNLEIINAKNEKMRTPLHLAVRKGQNVTKLLLKSKPDIYSQDCDQNTVLHHAVDSKNRGIIDIILDFEAKNHPKKCNLYSIRNELCQTPLHLAVTKSDLDVVTRLLDFPSVLSTTDCNTQTPLHLAVIHENVFEVIINATMQFQQSNVVEVSHKNHIINLQDVNGKTALHLSIEHDHSKAFERLLAEQCLLDILDKSGNNILHYSVRARSNPTYLNTLILKLQNSSEHYVMYTQKNKDGLPPLHYAITQCNITAIQSLINAKVKLALKSEQEGFTLCHLKGTLSLDVFKYKYDNLKFWTGFEVKDEKSTFMVLSELPNLEKTIIHELKAIKVTKLEKLDKESLSTIASCPCSEPLHAVFHKHKLTLDKKLFDNSDISEIVAKHAAPKSIELILKKDNSTLIQGKDNHLSMLESAVSNPNLEGLKFVINSISKYYPNPKTESISKIELQCIQSSFYLSLANKNTDALSILLDYHLPFKLLYRGDNTLLHLMIMNFVSPEFIHALFLSINNQIINLECPYIDLRNAKGETALQLSITKGPILNVQTLLKYNPDIFYQDNDRNTSLHTAAKQANTEYVECIVNAVEKSNLKILLDSVNSNSQTPLHTSVMNGNCNVTRYLLNSDAFYQTRSSYEYCILHHAVELKDEKERREMIDLILEYENTFHCKEVSLTTYQDDLGYTSLINAIVLRYQDAVAKLIGFVETLRICDNSGSSPLHNAVKSNDVEIFDIILKAILDREDQETSWLDYRLVCYRDNKHQTPLHVSINTHNIHALKQLLLSKPCLDTIDLEGNTLLHTAISLGHQDCLEILLTEYSHRFSTDYAYFVYMRNSKELPPLQFAIKQKRVKCIEILLKNGVNLAFCNFCGDRSLADGLDSLSLSLVEYKEDGYIYWVGYEFFAEKKLCWVISSLPNLDKTILKRDSSNIVKINRFNSVYLEAVSKSNYFEPLNAALRNNILSFDTSLEGRRAVENCFAIRH</sequence>
<feature type="repeat" description="ANK" evidence="3">
    <location>
        <begin position="2139"/>
        <end position="2171"/>
    </location>
</feature>
<feature type="repeat" description="ANK" evidence="3">
    <location>
        <begin position="1898"/>
        <end position="1930"/>
    </location>
</feature>
<dbReference type="PROSITE" id="PS50088">
    <property type="entry name" value="ANK_REPEAT"/>
    <property type="match status" value="10"/>
</dbReference>
<dbReference type="InterPro" id="IPR036770">
    <property type="entry name" value="Ankyrin_rpt-contain_sf"/>
</dbReference>
<feature type="repeat" description="ANK" evidence="3">
    <location>
        <begin position="1381"/>
        <end position="1413"/>
    </location>
</feature>
<keyword evidence="5" id="KW-1185">Reference proteome</keyword>
<comment type="caution">
    <text evidence="4">The sequence shown here is derived from an EMBL/GenBank/DDBJ whole genome shotgun (WGS) entry which is preliminary data.</text>
</comment>
<proteinExistence type="predicted"/>
<feature type="repeat" description="ANK" evidence="3">
    <location>
        <begin position="3443"/>
        <end position="3475"/>
    </location>
</feature>
<evidence type="ECO:0000256" key="3">
    <source>
        <dbReference type="PROSITE-ProRule" id="PRU00023"/>
    </source>
</evidence>
<dbReference type="Pfam" id="PF12796">
    <property type="entry name" value="Ank_2"/>
    <property type="match status" value="9"/>
</dbReference>
<evidence type="ECO:0000256" key="2">
    <source>
        <dbReference type="ARBA" id="ARBA00023043"/>
    </source>
</evidence>
<feature type="repeat" description="ANK" evidence="3">
    <location>
        <begin position="1537"/>
        <end position="1569"/>
    </location>
</feature>
<evidence type="ECO:0000313" key="5">
    <source>
        <dbReference type="Proteomes" id="UP001165289"/>
    </source>
</evidence>
<dbReference type="PROSITE" id="PS50297">
    <property type="entry name" value="ANK_REP_REGION"/>
    <property type="match status" value="8"/>
</dbReference>
<feature type="repeat" description="ANK" evidence="3">
    <location>
        <begin position="2710"/>
        <end position="2731"/>
    </location>
</feature>
<protein>
    <submittedName>
        <fullName evidence="4">Serine/threonine-protein phosphatase 6 regulatory ankyrin repeat subunit A-like</fullName>
    </submittedName>
</protein>
<keyword evidence="2 3" id="KW-0040">ANK repeat</keyword>
<reference evidence="4 5" key="1">
    <citation type="journal article" date="2023" name="BMC Biol.">
        <title>The compact genome of the sponge Oopsacas minuta (Hexactinellida) is lacking key metazoan core genes.</title>
        <authorList>
            <person name="Santini S."/>
            <person name="Schenkelaars Q."/>
            <person name="Jourda C."/>
            <person name="Duchesne M."/>
            <person name="Belahbib H."/>
            <person name="Rocher C."/>
            <person name="Selva M."/>
            <person name="Riesgo A."/>
            <person name="Vervoort M."/>
            <person name="Leys S.P."/>
            <person name="Kodjabachian L."/>
            <person name="Le Bivic A."/>
            <person name="Borchiellini C."/>
            <person name="Claverie J.M."/>
            <person name="Renard E."/>
        </authorList>
    </citation>
    <scope>NUCLEOTIDE SEQUENCE [LARGE SCALE GENOMIC DNA]</scope>
    <source>
        <strain evidence="4">SPO-2</strain>
    </source>
</reference>
<dbReference type="PANTHER" id="PTHR24198:SF165">
    <property type="entry name" value="ANKYRIN REPEAT-CONTAINING PROTEIN-RELATED"/>
    <property type="match status" value="1"/>
</dbReference>
<name>A0AAV7KET4_9METZ</name>
<feature type="repeat" description="ANK" evidence="3">
    <location>
        <begin position="1303"/>
        <end position="1335"/>
    </location>
</feature>